<evidence type="ECO:0000256" key="1">
    <source>
        <dbReference type="ARBA" id="ARBA00038054"/>
    </source>
</evidence>
<comment type="similarity">
    <text evidence="1">Belongs to the flavoredoxin family.</text>
</comment>
<protein>
    <submittedName>
        <fullName evidence="3">Flavin reductase family protein</fullName>
    </submittedName>
</protein>
<comment type="caution">
    <text evidence="3">The sequence shown here is derived from an EMBL/GenBank/DDBJ whole genome shotgun (WGS) entry which is preliminary data.</text>
</comment>
<dbReference type="EMBL" id="WMBC01000001">
    <property type="protein sequence ID" value="MTD60168.1"/>
    <property type="molecule type" value="Genomic_DNA"/>
</dbReference>
<dbReference type="InterPro" id="IPR012349">
    <property type="entry name" value="Split_barrel_FMN-bd"/>
</dbReference>
<dbReference type="AlphaFoldDB" id="A0A844GHQ0"/>
<dbReference type="GO" id="GO:0016646">
    <property type="term" value="F:oxidoreductase activity, acting on the CH-NH group of donors, NAD or NADP as acceptor"/>
    <property type="evidence" value="ECO:0007669"/>
    <property type="project" value="UniProtKB-ARBA"/>
</dbReference>
<dbReference type="PANTHER" id="PTHR43567:SF5">
    <property type="entry name" value="HYPOTHETICAL CYTOSOLIC PROTEIN"/>
    <property type="match status" value="1"/>
</dbReference>
<gene>
    <name evidence="3" type="ORF">GKZ57_02540</name>
</gene>
<reference evidence="3 4" key="1">
    <citation type="submission" date="2019-11" db="EMBL/GenBank/DDBJ databases">
        <title>Draft genome sequence of Blautia luti DSM 14534T, isolated from human stool.</title>
        <authorList>
            <person name="Ortiz R."/>
            <person name="Melis-Arcos F."/>
            <person name="Covarrubias P."/>
            <person name="Cardenas J.P."/>
            <person name="Perez-Donoso J."/>
            <person name="Almonacid D."/>
        </authorList>
    </citation>
    <scope>NUCLEOTIDE SEQUENCE [LARGE SCALE GENOMIC DNA]</scope>
    <source>
        <strain evidence="3 4">DSM 14534</strain>
    </source>
</reference>
<sequence>MSFKEVNPSELNMNPFTTIGKDWLLITAGNEEKCNTMTASWGAMGVMWGKNAVTVYIRPQRYTKEFVDREDTFTISVLGKEYRKALNYCGTVSGKGSDKIKDAGLTPYYTDGTAGIEEADMIMVCRKMYHDEIKPECFDAPENDGKWYPEKDYHTMYIAEVLKVLVRE</sequence>
<proteinExistence type="inferred from homology"/>
<evidence type="ECO:0000259" key="2">
    <source>
        <dbReference type="Pfam" id="PF01613"/>
    </source>
</evidence>
<dbReference type="Pfam" id="PF01613">
    <property type="entry name" value="Flavin_Reduct"/>
    <property type="match status" value="1"/>
</dbReference>
<dbReference type="Proteomes" id="UP000437824">
    <property type="component" value="Unassembled WGS sequence"/>
</dbReference>
<dbReference type="GO" id="GO:0010181">
    <property type="term" value="F:FMN binding"/>
    <property type="evidence" value="ECO:0007669"/>
    <property type="project" value="InterPro"/>
</dbReference>
<dbReference type="InterPro" id="IPR002563">
    <property type="entry name" value="Flavin_Rdtase-like_dom"/>
</dbReference>
<accession>A0A844GHQ0</accession>
<feature type="domain" description="Flavin reductase like" evidence="2">
    <location>
        <begin position="24"/>
        <end position="167"/>
    </location>
</feature>
<evidence type="ECO:0000313" key="3">
    <source>
        <dbReference type="EMBL" id="MTD60168.1"/>
    </source>
</evidence>
<name>A0A844GHQ0_9FIRM</name>
<dbReference type="PANTHER" id="PTHR43567">
    <property type="entry name" value="FLAVOREDOXIN-RELATED-RELATED"/>
    <property type="match status" value="1"/>
</dbReference>
<organism evidence="3 4">
    <name type="scientific">Blautia luti DSM 14534 = JCM 17040</name>
    <dbReference type="NCBI Taxonomy" id="649762"/>
    <lineage>
        <taxon>Bacteria</taxon>
        <taxon>Bacillati</taxon>
        <taxon>Bacillota</taxon>
        <taxon>Clostridia</taxon>
        <taxon>Lachnospirales</taxon>
        <taxon>Lachnospiraceae</taxon>
        <taxon>Blautia</taxon>
    </lineage>
</organism>
<dbReference type="RefSeq" id="WP_154779630.1">
    <property type="nucleotide sequence ID" value="NZ_WMBC01000001.1"/>
</dbReference>
<dbReference type="InterPro" id="IPR052174">
    <property type="entry name" value="Flavoredoxin"/>
</dbReference>
<evidence type="ECO:0000313" key="4">
    <source>
        <dbReference type="Proteomes" id="UP000437824"/>
    </source>
</evidence>
<dbReference type="SUPFAM" id="SSF50475">
    <property type="entry name" value="FMN-binding split barrel"/>
    <property type="match status" value="1"/>
</dbReference>
<dbReference type="Gene3D" id="2.30.110.10">
    <property type="entry name" value="Electron Transport, Fmn-binding Protein, Chain A"/>
    <property type="match status" value="1"/>
</dbReference>